<dbReference type="eggNOG" id="COG1546">
    <property type="taxonomic scope" value="Bacteria"/>
</dbReference>
<evidence type="ECO:0000259" key="2">
    <source>
        <dbReference type="SMART" id="SM00852"/>
    </source>
</evidence>
<dbReference type="InterPro" id="IPR041424">
    <property type="entry name" value="CinA_KH"/>
</dbReference>
<dbReference type="Pfam" id="PF00994">
    <property type="entry name" value="MoCF_biosynth"/>
    <property type="match status" value="1"/>
</dbReference>
<dbReference type="Pfam" id="PF18146">
    <property type="entry name" value="CinA_KH"/>
    <property type="match status" value="1"/>
</dbReference>
<dbReference type="NCBIfam" id="TIGR00199">
    <property type="entry name" value="PncC_domain"/>
    <property type="match status" value="1"/>
</dbReference>
<dbReference type="InterPro" id="IPR008136">
    <property type="entry name" value="CinA_C"/>
</dbReference>
<dbReference type="STRING" id="653733.Selin_1817"/>
<keyword evidence="4" id="KW-1185">Reference proteome</keyword>
<protein>
    <recommendedName>
        <fullName evidence="1">CinA-like protein</fullName>
    </recommendedName>
</protein>
<dbReference type="Gene3D" id="3.30.70.2860">
    <property type="match status" value="1"/>
</dbReference>
<dbReference type="CDD" id="cd00885">
    <property type="entry name" value="cinA"/>
    <property type="match status" value="1"/>
</dbReference>
<dbReference type="SUPFAM" id="SSF53218">
    <property type="entry name" value="Molybdenum cofactor biosynthesis proteins"/>
    <property type="match status" value="1"/>
</dbReference>
<dbReference type="InterPro" id="IPR036425">
    <property type="entry name" value="MoaB/Mog-like_dom_sf"/>
</dbReference>
<dbReference type="Proteomes" id="UP000002572">
    <property type="component" value="Chromosome"/>
</dbReference>
<evidence type="ECO:0000256" key="1">
    <source>
        <dbReference type="HAMAP-Rule" id="MF_00226"/>
    </source>
</evidence>
<dbReference type="OrthoDB" id="9801454at2"/>
<dbReference type="RefSeq" id="WP_013506424.1">
    <property type="nucleotide sequence ID" value="NC_014836.1"/>
</dbReference>
<dbReference type="SMART" id="SM00852">
    <property type="entry name" value="MoCF_biosynth"/>
    <property type="match status" value="1"/>
</dbReference>
<dbReference type="Gene3D" id="3.40.980.10">
    <property type="entry name" value="MoaB/Mog-like domain"/>
    <property type="match status" value="1"/>
</dbReference>
<dbReference type="AlphaFoldDB" id="E6W1J5"/>
<comment type="similarity">
    <text evidence="1">Belongs to the CinA family.</text>
</comment>
<proteinExistence type="inferred from homology"/>
<dbReference type="PANTHER" id="PTHR13939:SF0">
    <property type="entry name" value="NMN AMIDOHYDROLASE-LIKE PROTEIN YFAY"/>
    <property type="match status" value="1"/>
</dbReference>
<dbReference type="PANTHER" id="PTHR13939">
    <property type="entry name" value="NICOTINAMIDE-NUCLEOTIDE AMIDOHYDROLASE PNCC"/>
    <property type="match status" value="1"/>
</dbReference>
<dbReference type="FunCoup" id="E6W1J5">
    <property type="interactions" value="122"/>
</dbReference>
<dbReference type="Pfam" id="PF02464">
    <property type="entry name" value="CinA"/>
    <property type="match status" value="1"/>
</dbReference>
<gene>
    <name evidence="3" type="ordered locus">Selin_1817</name>
</gene>
<dbReference type="InParanoid" id="E6W1J5"/>
<dbReference type="KEGG" id="din:Selin_1817"/>
<dbReference type="NCBIfam" id="TIGR00200">
    <property type="entry name" value="cinA_nterm"/>
    <property type="match status" value="1"/>
</dbReference>
<evidence type="ECO:0000313" key="4">
    <source>
        <dbReference type="Proteomes" id="UP000002572"/>
    </source>
</evidence>
<dbReference type="InterPro" id="IPR036653">
    <property type="entry name" value="CinA-like_C"/>
</dbReference>
<dbReference type="eggNOG" id="COG1058">
    <property type="taxonomic scope" value="Bacteria"/>
</dbReference>
<evidence type="ECO:0000313" key="3">
    <source>
        <dbReference type="EMBL" id="ADU66544.1"/>
    </source>
</evidence>
<dbReference type="PIRSF" id="PIRSF006728">
    <property type="entry name" value="CinA"/>
    <property type="match status" value="1"/>
</dbReference>
<organism evidence="3 4">
    <name type="scientific">Desulfurispirillum indicum (strain ATCC BAA-1389 / DSM 22839 / S5)</name>
    <dbReference type="NCBI Taxonomy" id="653733"/>
    <lineage>
        <taxon>Bacteria</taxon>
        <taxon>Pseudomonadati</taxon>
        <taxon>Chrysiogenota</taxon>
        <taxon>Chrysiogenia</taxon>
        <taxon>Chrysiogenales</taxon>
        <taxon>Chrysiogenaceae</taxon>
        <taxon>Desulfurispirillum</taxon>
    </lineage>
</organism>
<dbReference type="Gene3D" id="3.90.950.20">
    <property type="entry name" value="CinA-like"/>
    <property type="match status" value="1"/>
</dbReference>
<sequence length="412" mass="45003">MRASLLSIGDELLSGFILNSNARYLAQMLTQQGFDVRTHLTVGDETDDIVTAYHELAADNQLVLVTGGLGPTHDDKTQEASARALGVESRIDEASLSRLQEFFTRRKRPMKDIHKRMATFPVGATVVPNPVGAADGFTFMLSGCQFLCMPGVPAEMRAVSGNFMEHFLQYPQERFYNGQAIISLCGIPESEVARRIAHLLEGEDYRIGLLPNDAAVRIRVASRTRAGQQEADRIAASVMELILPCFAPEDIFSMENEVLEVVLLKELQRQQLSLALAESCTGGKIADQLIAVPGASATLLFGGVFYSNQSKVELLGVAEQTLVDHGAVSEPTAREMVDGVCRIARTHCGISVTGIAGPEGGTEEKPVGTVYIGTRVKDCVEVQRYLHSGNRELIRQRAVQAGLFQLLRMVRR</sequence>
<dbReference type="InterPro" id="IPR001453">
    <property type="entry name" value="MoaB/Mog_dom"/>
</dbReference>
<dbReference type="EMBL" id="CP002432">
    <property type="protein sequence ID" value="ADU66544.1"/>
    <property type="molecule type" value="Genomic_DNA"/>
</dbReference>
<dbReference type="HAMAP" id="MF_00226_B">
    <property type="entry name" value="CinA_B"/>
    <property type="match status" value="1"/>
</dbReference>
<dbReference type="HOGENOM" id="CLU_030805_9_2_0"/>
<dbReference type="InterPro" id="IPR050101">
    <property type="entry name" value="CinA"/>
</dbReference>
<dbReference type="SUPFAM" id="SSF142433">
    <property type="entry name" value="CinA-like"/>
    <property type="match status" value="1"/>
</dbReference>
<feature type="domain" description="MoaB/Mog" evidence="2">
    <location>
        <begin position="4"/>
        <end position="170"/>
    </location>
</feature>
<reference evidence="3 4" key="1">
    <citation type="submission" date="2010-12" db="EMBL/GenBank/DDBJ databases">
        <title>Complete sequence of Desulfurispirillum indicum S5.</title>
        <authorList>
            <consortium name="US DOE Joint Genome Institute"/>
            <person name="Lucas S."/>
            <person name="Copeland A."/>
            <person name="Lapidus A."/>
            <person name="Cheng J.-F."/>
            <person name="Goodwin L."/>
            <person name="Pitluck S."/>
            <person name="Chertkov O."/>
            <person name="Held B."/>
            <person name="Detter J.C."/>
            <person name="Han C."/>
            <person name="Tapia R."/>
            <person name="Land M."/>
            <person name="Hauser L."/>
            <person name="Kyrpides N."/>
            <person name="Ivanova N."/>
            <person name="Mikhailova N."/>
            <person name="Haggblom M."/>
            <person name="Rauschenbach I."/>
            <person name="Bini E."/>
            <person name="Woyke T."/>
        </authorList>
    </citation>
    <scope>NUCLEOTIDE SEQUENCE [LARGE SCALE GENOMIC DNA]</scope>
    <source>
        <strain evidence="4">ATCC BAA-1389 / DSM 22839 / S5</strain>
    </source>
</reference>
<accession>E6W1J5</accession>
<dbReference type="InterPro" id="IPR008135">
    <property type="entry name" value="Competence-induced_CinA"/>
</dbReference>
<name>E6W1J5_DESIS</name>